<comment type="caution">
    <text evidence="1">The sequence shown here is derived from an EMBL/GenBank/DDBJ whole genome shotgun (WGS) entry which is preliminary data.</text>
</comment>
<sequence>MSDERSVRTSAHSIEVSRVVDAPATEVFRFLRDPANHAVLDTSGMVRGAAPDAAITAVGDVFVMNISNDMKGDHQDENHVIAYEPDRLLKWAPAEPGHPPAGHTWTWELTPRKDGRTNVSHTYDWSRFTHTDMLDHLPVINARQMQESLNRLAKALTPKSHA</sequence>
<keyword evidence="2" id="KW-1185">Reference proteome</keyword>
<evidence type="ECO:0000313" key="2">
    <source>
        <dbReference type="Proteomes" id="UP000323380"/>
    </source>
</evidence>
<name>A0A5D0NX95_9ACTN</name>
<dbReference type="AlphaFoldDB" id="A0A5D0NX95"/>
<dbReference type="SUPFAM" id="SSF55961">
    <property type="entry name" value="Bet v1-like"/>
    <property type="match status" value="1"/>
</dbReference>
<dbReference type="Proteomes" id="UP000323380">
    <property type="component" value="Unassembled WGS sequence"/>
</dbReference>
<dbReference type="RefSeq" id="WP_067900942.1">
    <property type="nucleotide sequence ID" value="NZ_VSFG01000001.1"/>
</dbReference>
<dbReference type="EMBL" id="VSFG01000001">
    <property type="protein sequence ID" value="TYB49107.1"/>
    <property type="molecule type" value="Genomic_DNA"/>
</dbReference>
<dbReference type="InterPro" id="IPR019587">
    <property type="entry name" value="Polyketide_cyclase/dehydratase"/>
</dbReference>
<protein>
    <recommendedName>
        <fullName evidence="3">Polyketide cyclase</fullName>
    </recommendedName>
</protein>
<dbReference type="Pfam" id="PF10604">
    <property type="entry name" value="Polyketide_cyc2"/>
    <property type="match status" value="1"/>
</dbReference>
<reference evidence="1 2" key="1">
    <citation type="submission" date="2019-08" db="EMBL/GenBank/DDBJ databases">
        <title>Actinomadura sp. nov. CYP1-5 isolated from mountain soil.</title>
        <authorList>
            <person name="Songsumanus A."/>
            <person name="Kuncharoen N."/>
            <person name="Kudo T."/>
            <person name="Yuki M."/>
            <person name="Igarashi Y."/>
            <person name="Tanasupawat S."/>
        </authorList>
    </citation>
    <scope>NUCLEOTIDE SEQUENCE [LARGE SCALE GENOMIC DNA]</scope>
    <source>
        <strain evidence="1 2">JCM 14158</strain>
    </source>
</reference>
<dbReference type="InterPro" id="IPR023393">
    <property type="entry name" value="START-like_dom_sf"/>
</dbReference>
<dbReference type="Gene3D" id="3.30.530.20">
    <property type="match status" value="1"/>
</dbReference>
<accession>A0A5D0NX95</accession>
<evidence type="ECO:0000313" key="1">
    <source>
        <dbReference type="EMBL" id="TYB49107.1"/>
    </source>
</evidence>
<proteinExistence type="predicted"/>
<evidence type="ECO:0008006" key="3">
    <source>
        <dbReference type="Google" id="ProtNLM"/>
    </source>
</evidence>
<organism evidence="1 2">
    <name type="scientific">Actinomadura chibensis</name>
    <dbReference type="NCBI Taxonomy" id="392828"/>
    <lineage>
        <taxon>Bacteria</taxon>
        <taxon>Bacillati</taxon>
        <taxon>Actinomycetota</taxon>
        <taxon>Actinomycetes</taxon>
        <taxon>Streptosporangiales</taxon>
        <taxon>Thermomonosporaceae</taxon>
        <taxon>Actinomadura</taxon>
    </lineage>
</organism>
<gene>
    <name evidence="1" type="ORF">FXF69_08210</name>
</gene>